<feature type="non-terminal residue" evidence="1">
    <location>
        <position position="1"/>
    </location>
</feature>
<gene>
    <name evidence="1" type="ORF">FWILDA_LOCUS16004</name>
</gene>
<evidence type="ECO:0000313" key="2">
    <source>
        <dbReference type="Proteomes" id="UP001153678"/>
    </source>
</evidence>
<dbReference type="AlphaFoldDB" id="A0A9W4T5N2"/>
<protein>
    <submittedName>
        <fullName evidence="1">11400_t:CDS:1</fullName>
    </submittedName>
</protein>
<accession>A0A9W4T5N2</accession>
<feature type="non-terminal residue" evidence="1">
    <location>
        <position position="41"/>
    </location>
</feature>
<keyword evidence="2" id="KW-1185">Reference proteome</keyword>
<dbReference type="Proteomes" id="UP001153678">
    <property type="component" value="Unassembled WGS sequence"/>
</dbReference>
<name>A0A9W4T5N2_9GLOM</name>
<dbReference type="EMBL" id="CAMKVN010009351">
    <property type="protein sequence ID" value="CAI2193297.1"/>
    <property type="molecule type" value="Genomic_DNA"/>
</dbReference>
<proteinExistence type="predicted"/>
<organism evidence="1 2">
    <name type="scientific">Funneliformis geosporum</name>
    <dbReference type="NCBI Taxonomy" id="1117311"/>
    <lineage>
        <taxon>Eukaryota</taxon>
        <taxon>Fungi</taxon>
        <taxon>Fungi incertae sedis</taxon>
        <taxon>Mucoromycota</taxon>
        <taxon>Glomeromycotina</taxon>
        <taxon>Glomeromycetes</taxon>
        <taxon>Glomerales</taxon>
        <taxon>Glomeraceae</taxon>
        <taxon>Funneliformis</taxon>
    </lineage>
</organism>
<comment type="caution">
    <text evidence="1">The sequence shown here is derived from an EMBL/GenBank/DDBJ whole genome shotgun (WGS) entry which is preliminary data.</text>
</comment>
<evidence type="ECO:0000313" key="1">
    <source>
        <dbReference type="EMBL" id="CAI2193297.1"/>
    </source>
</evidence>
<reference evidence="1" key="1">
    <citation type="submission" date="2022-08" db="EMBL/GenBank/DDBJ databases">
        <authorList>
            <person name="Kallberg Y."/>
            <person name="Tangrot J."/>
            <person name="Rosling A."/>
        </authorList>
    </citation>
    <scope>NUCLEOTIDE SEQUENCE</scope>
    <source>
        <strain evidence="1">Wild A</strain>
    </source>
</reference>
<sequence length="41" mass="4777">RYYLPLPTPPSYTNIENTKSTQNWFNNAKRCHIDATFSLSS</sequence>